<evidence type="ECO:0000256" key="2">
    <source>
        <dbReference type="SAM" id="Phobius"/>
    </source>
</evidence>
<dbReference type="EnsemblPlants" id="TraesCS2B02G256300.1">
    <property type="protein sequence ID" value="TraesCS2B02G256300.1"/>
    <property type="gene ID" value="TraesCS2B02G256300"/>
</dbReference>
<feature type="transmembrane region" description="Helical" evidence="2">
    <location>
        <begin position="71"/>
        <end position="91"/>
    </location>
</feature>
<name>A0A3B6C4X6_WHEAT</name>
<accession>A0A3B6C4X6</accession>
<dbReference type="Gramene" id="TraesWEE_scaffold_055868_01G000100.1">
    <property type="protein sequence ID" value="TraesWEE_scaffold_055868_01G000100.1"/>
    <property type="gene ID" value="TraesWEE_scaffold_055868_01G000100"/>
</dbReference>
<reference evidence="4" key="2">
    <citation type="submission" date="2018-10" db="UniProtKB">
        <authorList>
            <consortium name="EnsemblPlants"/>
        </authorList>
    </citation>
    <scope>IDENTIFICATION</scope>
</reference>
<evidence type="ECO:0000259" key="3">
    <source>
        <dbReference type="Pfam" id="PF14159"/>
    </source>
</evidence>
<dbReference type="Gramene" id="TraesCLE_scaffold_010474_01G000100.1">
    <property type="protein sequence ID" value="TraesCLE_scaffold_010474_01G000100.1"/>
    <property type="gene ID" value="TraesCLE_scaffold_010474_01G000100"/>
</dbReference>
<dbReference type="Gramene" id="TraesSTA2B03G00917980.1">
    <property type="protein sequence ID" value="TraesSTA2B03G00917980.1"/>
    <property type="gene ID" value="TraesSTA2B03G00917980"/>
</dbReference>
<dbReference type="Gramene" id="TraesNOR2B03G00936360.1">
    <property type="protein sequence ID" value="TraesNOR2B03G00936360.1"/>
    <property type="gene ID" value="TraesNOR2B03G00936360"/>
</dbReference>
<dbReference type="Gramene" id="TraesSYM2B03G00936110.1">
    <property type="protein sequence ID" value="TraesSYM2B03G00936110.1"/>
    <property type="gene ID" value="TraesSYM2B03G00936110"/>
</dbReference>
<dbReference type="PANTHER" id="PTHR33222">
    <property type="match status" value="1"/>
</dbReference>
<comment type="subcellular location">
    <subcellularLocation>
        <location evidence="1">Membrane</location>
        <topology evidence="1">Multi-pass membrane protein</topology>
    </subcellularLocation>
</comment>
<dbReference type="GO" id="GO:0016020">
    <property type="term" value="C:membrane"/>
    <property type="evidence" value="ECO:0007669"/>
    <property type="project" value="UniProtKB-SubCell"/>
</dbReference>
<gene>
    <name evidence="4" type="primary">LOC123044793</name>
</gene>
<dbReference type="Gramene" id="TraesJAG2B03G00922600.1">
    <property type="protein sequence ID" value="TraesJAG2B03G00922600.1"/>
    <property type="gene ID" value="TraesJAG2B03G00922600"/>
</dbReference>
<keyword evidence="2" id="KW-1133">Transmembrane helix</keyword>
<evidence type="ECO:0000256" key="1">
    <source>
        <dbReference type="ARBA" id="ARBA00004141"/>
    </source>
</evidence>
<feature type="domain" description="Cyanobacterial aminoacyl-tRNA synthetase CAAD" evidence="3">
    <location>
        <begin position="60"/>
        <end position="142"/>
    </location>
</feature>
<dbReference type="OMA" id="ESQWAKV"/>
<keyword evidence="5" id="KW-1185">Reference proteome</keyword>
<protein>
    <recommendedName>
        <fullName evidence="3">Cyanobacterial aminoacyl-tRNA synthetase CAAD domain-containing protein</fullName>
    </recommendedName>
</protein>
<dbReference type="InterPro" id="IPR033344">
    <property type="entry name" value="CURT1"/>
</dbReference>
<dbReference type="Gramene" id="TraesPARA_EIv1.0_0557950.1">
    <property type="protein sequence ID" value="TraesPARA_EIv1.0_0557950.1.CDS"/>
    <property type="gene ID" value="TraesPARA_EIv1.0_0557950"/>
</dbReference>
<dbReference type="Gramene" id="TraesCAD_scaffold_057213_01G000100.1">
    <property type="protein sequence ID" value="TraesCAD_scaffold_057213_01G000100.1"/>
    <property type="gene ID" value="TraesCAD_scaffold_057213_01G000100"/>
</dbReference>
<dbReference type="Pfam" id="PF14159">
    <property type="entry name" value="CAAD"/>
    <property type="match status" value="1"/>
</dbReference>
<proteinExistence type="predicted"/>
<dbReference type="PANTHER" id="PTHR33222:SF9">
    <property type="entry name" value="PROTEIN CURVATURE THYLAKOID 1B, CHLOROPLASTIC"/>
    <property type="match status" value="1"/>
</dbReference>
<dbReference type="Gramene" id="TraesPARA_EIv1.0_0557950.2">
    <property type="protein sequence ID" value="TraesPARA_EIv1.0_0557950.2.CDS"/>
    <property type="gene ID" value="TraesPARA_EIv1.0_0557950"/>
</dbReference>
<dbReference type="AlphaFoldDB" id="A0A3B6C4X6"/>
<sequence length="145" mass="15168">MAATCRFAAPLGLAPLPRSCAGAKSVAFSMGTTKVAPRTRSVAVRAGDGPAETPEILKAAQDAWAKVEDKYAVATIGVAGLVALWTAVGALKSIDKLPILPGVLELVGIGYTGWFTYRNLIFQPDREALISNIKSTYNEITGSSS</sequence>
<reference evidence="4" key="1">
    <citation type="submission" date="2018-08" db="EMBL/GenBank/DDBJ databases">
        <authorList>
            <person name="Rossello M."/>
        </authorList>
    </citation>
    <scope>NUCLEOTIDE SEQUENCE [LARGE SCALE GENOMIC DNA]</scope>
    <source>
        <strain evidence="4">cv. Chinese Spring</strain>
    </source>
</reference>
<dbReference type="Gramene" id="TraesJUL2B03G00928890.1">
    <property type="protein sequence ID" value="TraesJUL2B03G00928890.1"/>
    <property type="gene ID" value="TraesJUL2B03G00928890"/>
</dbReference>
<dbReference type="Gramene" id="TraesCS2B02G256300.1">
    <property type="protein sequence ID" value="TraesCS2B02G256300.1"/>
    <property type="gene ID" value="TraesCS2B02G256300"/>
</dbReference>
<keyword evidence="2" id="KW-0812">Transmembrane</keyword>
<dbReference type="Gramene" id="TraesARI2B03G00934510.1">
    <property type="protein sequence ID" value="TraesARI2B03G00934510.1"/>
    <property type="gene ID" value="TraesARI2B03G00934510"/>
</dbReference>
<dbReference type="Gramene" id="TraesMAC2B03G00922520.1">
    <property type="protein sequence ID" value="TraesMAC2B03G00922520.1"/>
    <property type="gene ID" value="TraesMAC2B03G00922520"/>
</dbReference>
<dbReference type="RefSeq" id="XP_044323610.1">
    <property type="nucleotide sequence ID" value="XM_044467675.1"/>
</dbReference>
<feature type="transmembrane region" description="Helical" evidence="2">
    <location>
        <begin position="97"/>
        <end position="117"/>
    </location>
</feature>
<dbReference type="InterPro" id="IPR025564">
    <property type="entry name" value="CAAD_dom"/>
</dbReference>
<evidence type="ECO:0000313" key="4">
    <source>
        <dbReference type="EnsemblPlants" id="TraesCS2B02G256300.1"/>
    </source>
</evidence>
<dbReference type="GO" id="GO:0009579">
    <property type="term" value="C:thylakoid"/>
    <property type="evidence" value="ECO:0007669"/>
    <property type="project" value="InterPro"/>
</dbReference>
<evidence type="ECO:0000313" key="5">
    <source>
        <dbReference type="Proteomes" id="UP000019116"/>
    </source>
</evidence>
<dbReference type="OrthoDB" id="2014299at2759"/>
<dbReference type="GeneID" id="123044793"/>
<organism evidence="4">
    <name type="scientific">Triticum aestivum</name>
    <name type="common">Wheat</name>
    <dbReference type="NCBI Taxonomy" id="4565"/>
    <lineage>
        <taxon>Eukaryota</taxon>
        <taxon>Viridiplantae</taxon>
        <taxon>Streptophyta</taxon>
        <taxon>Embryophyta</taxon>
        <taxon>Tracheophyta</taxon>
        <taxon>Spermatophyta</taxon>
        <taxon>Magnoliopsida</taxon>
        <taxon>Liliopsida</taxon>
        <taxon>Poales</taxon>
        <taxon>Poaceae</taxon>
        <taxon>BOP clade</taxon>
        <taxon>Pooideae</taxon>
        <taxon>Triticodae</taxon>
        <taxon>Triticeae</taxon>
        <taxon>Triticinae</taxon>
        <taxon>Triticum</taxon>
    </lineage>
</organism>
<dbReference type="Gramene" id="TraesLDM2B03G00925320.1">
    <property type="protein sequence ID" value="TraesLDM2B03G00925320.1"/>
    <property type="gene ID" value="TraesLDM2B03G00925320"/>
</dbReference>
<dbReference type="Proteomes" id="UP000019116">
    <property type="component" value="Chromosome 2B"/>
</dbReference>
<keyword evidence="2" id="KW-0472">Membrane</keyword>